<evidence type="ECO:0000256" key="6">
    <source>
        <dbReference type="RuleBase" id="RU003330"/>
    </source>
</evidence>
<feature type="binding site" evidence="5">
    <location>
        <position position="128"/>
    </location>
    <ligand>
        <name>ATP</name>
        <dbReference type="ChEBI" id="CHEBI:30616"/>
    </ligand>
</feature>
<dbReference type="PANTHER" id="PTHR23359">
    <property type="entry name" value="NUCLEOTIDE KINASE"/>
    <property type="match status" value="1"/>
</dbReference>
<evidence type="ECO:0000256" key="3">
    <source>
        <dbReference type="ARBA" id="ARBA00022741"/>
    </source>
</evidence>
<evidence type="ECO:0000256" key="4">
    <source>
        <dbReference type="ARBA" id="ARBA00022777"/>
    </source>
</evidence>
<dbReference type="InterPro" id="IPR000850">
    <property type="entry name" value="Adenylat/UMP-CMP_kin"/>
</dbReference>
<keyword evidence="1 5" id="KW-0808">Transferase</keyword>
<organism evidence="8 9">
    <name type="scientific">Roseivirga misakiensis</name>
    <dbReference type="NCBI Taxonomy" id="1563681"/>
    <lineage>
        <taxon>Bacteria</taxon>
        <taxon>Pseudomonadati</taxon>
        <taxon>Bacteroidota</taxon>
        <taxon>Cytophagia</taxon>
        <taxon>Cytophagales</taxon>
        <taxon>Roseivirgaceae</taxon>
        <taxon>Roseivirga</taxon>
    </lineage>
</organism>
<dbReference type="RefSeq" id="WP_069833918.1">
    <property type="nucleotide sequence ID" value="NZ_MDGQ01000003.1"/>
</dbReference>
<keyword evidence="2 5" id="KW-0545">Nucleotide biosynthesis</keyword>
<feature type="binding site" evidence="5">
    <location>
        <position position="134"/>
    </location>
    <ligand>
        <name>AMP</name>
        <dbReference type="ChEBI" id="CHEBI:456215"/>
    </ligand>
</feature>
<feature type="binding site" evidence="5">
    <location>
        <begin position="58"/>
        <end position="60"/>
    </location>
    <ligand>
        <name>AMP</name>
        <dbReference type="ChEBI" id="CHEBI:456215"/>
    </ligand>
</feature>
<gene>
    <name evidence="5" type="primary">adk</name>
    <name evidence="8" type="ORF">BFP71_02755</name>
</gene>
<dbReference type="GO" id="GO:0044209">
    <property type="term" value="P:AMP salvage"/>
    <property type="evidence" value="ECO:0007669"/>
    <property type="project" value="UniProtKB-UniRule"/>
</dbReference>
<evidence type="ECO:0000313" key="9">
    <source>
        <dbReference type="Proteomes" id="UP000095552"/>
    </source>
</evidence>
<dbReference type="EMBL" id="MDGQ01000003">
    <property type="protein sequence ID" value="OEK06606.1"/>
    <property type="molecule type" value="Genomic_DNA"/>
</dbReference>
<name>A0A1E5T5H7_9BACT</name>
<dbReference type="UniPathway" id="UPA00588">
    <property type="reaction ID" value="UER00649"/>
</dbReference>
<evidence type="ECO:0000256" key="2">
    <source>
        <dbReference type="ARBA" id="ARBA00022727"/>
    </source>
</evidence>
<dbReference type="NCBIfam" id="NF011101">
    <property type="entry name" value="PRK14528.1"/>
    <property type="match status" value="1"/>
</dbReference>
<keyword evidence="5" id="KW-0963">Cytoplasm</keyword>
<protein>
    <recommendedName>
        <fullName evidence="5 7">Adenylate kinase</fullName>
        <shortName evidence="5">AK</shortName>
        <ecNumber evidence="5 7">2.7.4.3</ecNumber>
    </recommendedName>
    <alternativeName>
        <fullName evidence="5">ATP-AMP transphosphorylase</fullName>
    </alternativeName>
    <alternativeName>
        <fullName evidence="5">ATP:AMP phosphotransferase</fullName>
    </alternativeName>
    <alternativeName>
        <fullName evidence="5">Adenylate monophosphate kinase</fullName>
    </alternativeName>
</protein>
<feature type="binding site" evidence="5">
    <location>
        <position position="146"/>
    </location>
    <ligand>
        <name>AMP</name>
        <dbReference type="ChEBI" id="CHEBI:456215"/>
    </ligand>
</feature>
<accession>A0A1E5T5H7</accession>
<comment type="caution">
    <text evidence="8">The sequence shown here is derived from an EMBL/GenBank/DDBJ whole genome shotgun (WGS) entry which is preliminary data.</text>
</comment>
<dbReference type="OrthoDB" id="9805030at2"/>
<keyword evidence="5 7" id="KW-0067">ATP-binding</keyword>
<feature type="binding site" evidence="5">
    <location>
        <begin position="11"/>
        <end position="16"/>
    </location>
    <ligand>
        <name>ATP</name>
        <dbReference type="ChEBI" id="CHEBI:30616"/>
    </ligand>
</feature>
<dbReference type="NCBIfam" id="NF011100">
    <property type="entry name" value="PRK14527.1"/>
    <property type="match status" value="1"/>
</dbReference>
<dbReference type="PRINTS" id="PR00094">
    <property type="entry name" value="ADENYLTKNASE"/>
</dbReference>
<dbReference type="Pfam" id="PF00406">
    <property type="entry name" value="ADK"/>
    <property type="match status" value="1"/>
</dbReference>
<comment type="function">
    <text evidence="5">Catalyzes the reversible transfer of the terminal phosphate group between ATP and AMP. Plays an important role in cellular energy homeostasis and in adenine nucleotide metabolism.</text>
</comment>
<feature type="binding site" evidence="5">
    <location>
        <position position="37"/>
    </location>
    <ligand>
        <name>AMP</name>
        <dbReference type="ChEBI" id="CHEBI:456215"/>
    </ligand>
</feature>
<reference evidence="8 9" key="1">
    <citation type="submission" date="2016-08" db="EMBL/GenBank/DDBJ databases">
        <title>Draft genome of Fabibacter sp. strain SK-8.</title>
        <authorList>
            <person name="Wong S.-K."/>
            <person name="Hamasaki K."/>
            <person name="Yoshizawa S."/>
        </authorList>
    </citation>
    <scope>NUCLEOTIDE SEQUENCE [LARGE SCALE GENOMIC DNA]</scope>
    <source>
        <strain evidence="8 9">SK-8</strain>
    </source>
</reference>
<feature type="binding site" evidence="5">
    <location>
        <begin position="86"/>
        <end position="89"/>
    </location>
    <ligand>
        <name>AMP</name>
        <dbReference type="ChEBI" id="CHEBI:456215"/>
    </ligand>
</feature>
<comment type="catalytic activity">
    <reaction evidence="5 7">
        <text>AMP + ATP = 2 ADP</text>
        <dbReference type="Rhea" id="RHEA:12973"/>
        <dbReference type="ChEBI" id="CHEBI:30616"/>
        <dbReference type="ChEBI" id="CHEBI:456215"/>
        <dbReference type="ChEBI" id="CHEBI:456216"/>
        <dbReference type="EC" id="2.7.4.3"/>
    </reaction>
</comment>
<dbReference type="NCBIfam" id="NF011104">
    <property type="entry name" value="PRK14531.1"/>
    <property type="match status" value="1"/>
</dbReference>
<dbReference type="NCBIfam" id="NF011105">
    <property type="entry name" value="PRK14532.1"/>
    <property type="match status" value="1"/>
</dbReference>
<dbReference type="AlphaFoldDB" id="A0A1E5T5H7"/>
<dbReference type="STRING" id="1563681.BFP71_02755"/>
<comment type="caution">
    <text evidence="5">Lacks conserved residue(s) required for the propagation of feature annotation.</text>
</comment>
<dbReference type="NCBIfam" id="NF001381">
    <property type="entry name" value="PRK00279.1-3"/>
    <property type="match status" value="1"/>
</dbReference>
<feature type="region of interest" description="NMP" evidence="5">
    <location>
        <begin position="31"/>
        <end position="60"/>
    </location>
</feature>
<dbReference type="InterPro" id="IPR033690">
    <property type="entry name" value="Adenylat_kinase_CS"/>
</dbReference>
<evidence type="ECO:0000256" key="5">
    <source>
        <dbReference type="HAMAP-Rule" id="MF_00235"/>
    </source>
</evidence>
<keyword evidence="3 5" id="KW-0547">Nucleotide-binding</keyword>
<evidence type="ECO:0000256" key="1">
    <source>
        <dbReference type="ARBA" id="ARBA00022679"/>
    </source>
</evidence>
<comment type="subunit">
    <text evidence="5 7">Monomer.</text>
</comment>
<comment type="subcellular location">
    <subcellularLocation>
        <location evidence="5 7">Cytoplasm</location>
    </subcellularLocation>
</comment>
<dbReference type="HAMAP" id="MF_00235">
    <property type="entry name" value="Adenylate_kinase_Adk"/>
    <property type="match status" value="1"/>
</dbReference>
<dbReference type="EC" id="2.7.4.3" evidence="5 7"/>
<sequence length="192" mass="20986">MINIVLFGPPGAGKGTQSEKIINQFGLKHISTGDLFRKHLGEGTQLGKEARSYMDNGKLVPDEVVIGMVEDFLNDNTGAKGFIFDGFPRTVAQAEALDVLLEKHQTAIGCMVMLDVPQDELKKRLLERGKTSGRADDQNEEKINVRIQEYTNKTLPVATFYEGQGKTCKINGVGTIEGIFADISEAISSHMA</sequence>
<dbReference type="GO" id="GO:0005524">
    <property type="term" value="F:ATP binding"/>
    <property type="evidence" value="ECO:0007669"/>
    <property type="project" value="UniProtKB-UniRule"/>
</dbReference>
<dbReference type="GO" id="GO:0005737">
    <property type="term" value="C:cytoplasm"/>
    <property type="evidence" value="ECO:0007669"/>
    <property type="project" value="UniProtKB-SubCell"/>
</dbReference>
<dbReference type="CDD" id="cd01428">
    <property type="entry name" value="ADK"/>
    <property type="match status" value="1"/>
</dbReference>
<feature type="binding site" evidence="5">
    <location>
        <position position="32"/>
    </location>
    <ligand>
        <name>AMP</name>
        <dbReference type="ChEBI" id="CHEBI:456215"/>
    </ligand>
</feature>
<dbReference type="InterPro" id="IPR027417">
    <property type="entry name" value="P-loop_NTPase"/>
</dbReference>
<dbReference type="SUPFAM" id="SSF52540">
    <property type="entry name" value="P-loop containing nucleoside triphosphate hydrolases"/>
    <property type="match status" value="1"/>
</dbReference>
<dbReference type="PROSITE" id="PS00113">
    <property type="entry name" value="ADENYLATE_KINASE"/>
    <property type="match status" value="1"/>
</dbReference>
<feature type="binding site" evidence="5">
    <location>
        <position position="174"/>
    </location>
    <ligand>
        <name>ATP</name>
        <dbReference type="ChEBI" id="CHEBI:30616"/>
    </ligand>
</feature>
<comment type="domain">
    <text evidence="5">Consists of three domains, a large central CORE domain and two small peripheral domains, NMPbind and LID, which undergo movements during catalysis. The LID domain closes over the site of phosphoryl transfer upon ATP binding. Assembling and dissambling the active center during each catalytic cycle provides an effective means to prevent ATP hydrolysis.</text>
</comment>
<proteinExistence type="inferred from homology"/>
<dbReference type="GO" id="GO:0004017">
    <property type="term" value="F:AMP kinase activity"/>
    <property type="evidence" value="ECO:0007669"/>
    <property type="project" value="UniProtKB-UniRule"/>
</dbReference>
<comment type="similarity">
    <text evidence="5 6">Belongs to the adenylate kinase family.</text>
</comment>
<dbReference type="Gene3D" id="3.40.50.300">
    <property type="entry name" value="P-loop containing nucleotide triphosphate hydrolases"/>
    <property type="match status" value="1"/>
</dbReference>
<feature type="binding site" evidence="5">
    <location>
        <position position="93"/>
    </location>
    <ligand>
        <name>AMP</name>
        <dbReference type="ChEBI" id="CHEBI:456215"/>
    </ligand>
</feature>
<comment type="pathway">
    <text evidence="5">Purine metabolism; AMP biosynthesis via salvage pathway; AMP from ADP: step 1/1.</text>
</comment>
<keyword evidence="4 5" id="KW-0418">Kinase</keyword>
<evidence type="ECO:0000256" key="7">
    <source>
        <dbReference type="RuleBase" id="RU003331"/>
    </source>
</evidence>
<evidence type="ECO:0000313" key="8">
    <source>
        <dbReference type="EMBL" id="OEK06606.1"/>
    </source>
</evidence>
<dbReference type="Proteomes" id="UP000095552">
    <property type="component" value="Unassembled WGS sequence"/>
</dbReference>
<keyword evidence="9" id="KW-1185">Reference proteome</keyword>